<evidence type="ECO:0000259" key="4">
    <source>
        <dbReference type="PROSITE" id="PS50043"/>
    </source>
</evidence>
<evidence type="ECO:0000256" key="2">
    <source>
        <dbReference type="ARBA" id="ARBA00023125"/>
    </source>
</evidence>
<evidence type="ECO:0000259" key="5">
    <source>
        <dbReference type="PROSITE" id="PS50110"/>
    </source>
</evidence>
<dbReference type="PANTHER" id="PTHR43214:SF43">
    <property type="entry name" value="TWO-COMPONENT RESPONSE REGULATOR"/>
    <property type="match status" value="1"/>
</dbReference>
<keyword evidence="1 3" id="KW-0597">Phosphoprotein</keyword>
<dbReference type="GO" id="GO:0003677">
    <property type="term" value="F:DNA binding"/>
    <property type="evidence" value="ECO:0007669"/>
    <property type="project" value="UniProtKB-KW"/>
</dbReference>
<protein>
    <submittedName>
        <fullName evidence="6">Oxygen regulatory protein NreC</fullName>
    </submittedName>
</protein>
<dbReference type="Proteomes" id="UP000095228">
    <property type="component" value="Chromosome"/>
</dbReference>
<organism evidence="6 7">
    <name type="scientific">Lacunisphaera limnophila</name>
    <dbReference type="NCBI Taxonomy" id="1838286"/>
    <lineage>
        <taxon>Bacteria</taxon>
        <taxon>Pseudomonadati</taxon>
        <taxon>Verrucomicrobiota</taxon>
        <taxon>Opitutia</taxon>
        <taxon>Opitutales</taxon>
        <taxon>Opitutaceae</taxon>
        <taxon>Lacunisphaera</taxon>
    </lineage>
</organism>
<dbReference type="PRINTS" id="PR00038">
    <property type="entry name" value="HTHLUXR"/>
</dbReference>
<proteinExistence type="predicted"/>
<dbReference type="GO" id="GO:0000160">
    <property type="term" value="P:phosphorelay signal transduction system"/>
    <property type="evidence" value="ECO:0007669"/>
    <property type="project" value="InterPro"/>
</dbReference>
<reference evidence="6 7" key="1">
    <citation type="submission" date="2016-06" db="EMBL/GenBank/DDBJ databases">
        <title>Three novel species with peptidoglycan cell walls form the new genus Lacunisphaera gen. nov. in the family Opitutaceae of the verrucomicrobial subdivision 4.</title>
        <authorList>
            <person name="Rast P."/>
            <person name="Gloeckner I."/>
            <person name="Jogler M."/>
            <person name="Boedeker C."/>
            <person name="Jeske O."/>
            <person name="Wiegand S."/>
            <person name="Reinhardt R."/>
            <person name="Schumann P."/>
            <person name="Rohde M."/>
            <person name="Spring S."/>
            <person name="Gloeckner F.O."/>
            <person name="Jogler C."/>
        </authorList>
    </citation>
    <scope>NUCLEOTIDE SEQUENCE [LARGE SCALE GENOMIC DNA]</scope>
    <source>
        <strain evidence="6 7">IG16b</strain>
    </source>
</reference>
<dbReference type="AlphaFoldDB" id="A0A1D8AY73"/>
<evidence type="ECO:0000313" key="7">
    <source>
        <dbReference type="Proteomes" id="UP000095228"/>
    </source>
</evidence>
<dbReference type="KEGG" id="obg:Verru16b_02940"/>
<dbReference type="EMBL" id="CP016094">
    <property type="protein sequence ID" value="AOS45849.1"/>
    <property type="molecule type" value="Genomic_DNA"/>
</dbReference>
<dbReference type="CDD" id="cd17535">
    <property type="entry name" value="REC_NarL-like"/>
    <property type="match status" value="1"/>
</dbReference>
<gene>
    <name evidence="6" type="primary">nreC</name>
    <name evidence="6" type="ORF">Verru16b_02940</name>
</gene>
<dbReference type="InterPro" id="IPR039420">
    <property type="entry name" value="WalR-like"/>
</dbReference>
<dbReference type="SMART" id="SM00448">
    <property type="entry name" value="REC"/>
    <property type="match status" value="1"/>
</dbReference>
<keyword evidence="2" id="KW-0238">DNA-binding</keyword>
<dbReference type="PROSITE" id="PS50110">
    <property type="entry name" value="RESPONSE_REGULATORY"/>
    <property type="match status" value="1"/>
</dbReference>
<dbReference type="InterPro" id="IPR011006">
    <property type="entry name" value="CheY-like_superfamily"/>
</dbReference>
<evidence type="ECO:0000256" key="1">
    <source>
        <dbReference type="ARBA" id="ARBA00022553"/>
    </source>
</evidence>
<evidence type="ECO:0000313" key="6">
    <source>
        <dbReference type="EMBL" id="AOS45849.1"/>
    </source>
</evidence>
<feature type="domain" description="Response regulatory" evidence="5">
    <location>
        <begin position="12"/>
        <end position="128"/>
    </location>
</feature>
<dbReference type="Gene3D" id="3.40.50.2300">
    <property type="match status" value="1"/>
</dbReference>
<dbReference type="Pfam" id="PF00196">
    <property type="entry name" value="GerE"/>
    <property type="match status" value="1"/>
</dbReference>
<dbReference type="GO" id="GO:0006355">
    <property type="term" value="P:regulation of DNA-templated transcription"/>
    <property type="evidence" value="ECO:0007669"/>
    <property type="project" value="InterPro"/>
</dbReference>
<dbReference type="STRING" id="1838286.Verru16b_02940"/>
<dbReference type="PATRIC" id="fig|1838286.3.peg.2951"/>
<dbReference type="SMART" id="SM00421">
    <property type="entry name" value="HTH_LUXR"/>
    <property type="match status" value="1"/>
</dbReference>
<dbReference type="SUPFAM" id="SSF52172">
    <property type="entry name" value="CheY-like"/>
    <property type="match status" value="1"/>
</dbReference>
<evidence type="ECO:0000256" key="3">
    <source>
        <dbReference type="PROSITE-ProRule" id="PRU00169"/>
    </source>
</evidence>
<name>A0A1D8AY73_9BACT</name>
<dbReference type="PANTHER" id="PTHR43214">
    <property type="entry name" value="TWO-COMPONENT RESPONSE REGULATOR"/>
    <property type="match status" value="1"/>
</dbReference>
<dbReference type="SUPFAM" id="SSF46894">
    <property type="entry name" value="C-terminal effector domain of the bipartite response regulators"/>
    <property type="match status" value="1"/>
</dbReference>
<dbReference type="InterPro" id="IPR000792">
    <property type="entry name" value="Tscrpt_reg_LuxR_C"/>
</dbReference>
<dbReference type="InterPro" id="IPR016032">
    <property type="entry name" value="Sig_transdc_resp-reg_C-effctor"/>
</dbReference>
<keyword evidence="7" id="KW-1185">Reference proteome</keyword>
<sequence>MPPVTPTSTPKRIIIVEDHTAIREMLAEILKVDPAYKIVGESGEGLQACQLCLDLKPDLIVLDARLPGLSGVDILRRISKQLKATRVMVFSAYESPALVREMLEAGAHGFVEKTAGLGEFKKGLETIAHGGTYFGPGVAALLRTVVANKNPGSGIETLTDREREILKLVAESYSTKEIAQKLGISVKTVDNHRTNLMRKLDLHDVASLTRYSLEIGLIDHRAQS</sequence>
<dbReference type="PROSITE" id="PS50043">
    <property type="entry name" value="HTH_LUXR_2"/>
    <property type="match status" value="1"/>
</dbReference>
<dbReference type="CDD" id="cd06170">
    <property type="entry name" value="LuxR_C_like"/>
    <property type="match status" value="1"/>
</dbReference>
<dbReference type="InterPro" id="IPR001789">
    <property type="entry name" value="Sig_transdc_resp-reg_receiver"/>
</dbReference>
<accession>A0A1D8AY73</accession>
<dbReference type="InterPro" id="IPR058245">
    <property type="entry name" value="NreC/VraR/RcsB-like_REC"/>
</dbReference>
<feature type="modified residue" description="4-aspartylphosphate" evidence="3">
    <location>
        <position position="63"/>
    </location>
</feature>
<dbReference type="Pfam" id="PF00072">
    <property type="entry name" value="Response_reg"/>
    <property type="match status" value="1"/>
</dbReference>
<feature type="domain" description="HTH luxR-type" evidence="4">
    <location>
        <begin position="151"/>
        <end position="216"/>
    </location>
</feature>